<dbReference type="InterPro" id="IPR010318">
    <property type="entry name" value="S-Me-THD_N"/>
</dbReference>
<dbReference type="InterPro" id="IPR048350">
    <property type="entry name" value="S-Me-THD-like_C"/>
</dbReference>
<sequence>MRIDPADVPALERGVALLGSGGGGETVTGAMLLRARLAAGGEVTLTPAGDLPAGARVVPVGLVGATAVFDEKLAGGGEFRAAVAAIERWTGERADALMSIEVGGLNGLLPLVAAAELGLSYVDADLSGRGLPRLDQLSLAAVGRGLTPAALAESSGQVLVLTTGTAADVERTARAFITSGGGWAVLALAPIPAGELAGCAMPATTSAALALGSRALAVGDSPDRERLARATGGEVLALGRVIEVSRWQGPARHGRAGFGRGSVAVSDHATKSLLRLEMENEYLLALRDGRPVASTPDVLAVLDRRTGAPILCDAVRHGVEVAVLRLAAAPFWTHPARLPVLAPRAFGIDCDPVLS</sequence>
<proteinExistence type="predicted"/>
<evidence type="ECO:0000313" key="3">
    <source>
        <dbReference type="EMBL" id="PXY20834.1"/>
    </source>
</evidence>
<dbReference type="RefSeq" id="WP_112283942.1">
    <property type="nucleotide sequence ID" value="NZ_MASW01000006.1"/>
</dbReference>
<feature type="domain" description="S-Me-THD N-terminal" evidence="1">
    <location>
        <begin position="7"/>
        <end position="162"/>
    </location>
</feature>
<protein>
    <submittedName>
        <fullName evidence="3">Uncharacterized protein</fullName>
    </submittedName>
</protein>
<organism evidence="3 4">
    <name type="scientific">Prauserella muralis</name>
    <dbReference type="NCBI Taxonomy" id="588067"/>
    <lineage>
        <taxon>Bacteria</taxon>
        <taxon>Bacillati</taxon>
        <taxon>Actinomycetota</taxon>
        <taxon>Actinomycetes</taxon>
        <taxon>Pseudonocardiales</taxon>
        <taxon>Pseudonocardiaceae</taxon>
        <taxon>Prauserella</taxon>
    </lineage>
</organism>
<dbReference type="OrthoDB" id="3170437at2"/>
<evidence type="ECO:0000313" key="4">
    <source>
        <dbReference type="Proteomes" id="UP000249915"/>
    </source>
</evidence>
<accession>A0A2V4ALI9</accession>
<dbReference type="Gene3D" id="2.40.390.10">
    <property type="entry name" value="CV3147-like"/>
    <property type="match status" value="1"/>
</dbReference>
<name>A0A2V4ALI9_9PSEU</name>
<keyword evidence="4" id="KW-1185">Reference proteome</keyword>
<comment type="caution">
    <text evidence="3">The sequence shown here is derived from an EMBL/GenBank/DDBJ whole genome shotgun (WGS) entry which is preliminary data.</text>
</comment>
<evidence type="ECO:0000259" key="2">
    <source>
        <dbReference type="Pfam" id="PF20906"/>
    </source>
</evidence>
<dbReference type="Proteomes" id="UP000249915">
    <property type="component" value="Unassembled WGS sequence"/>
</dbReference>
<feature type="domain" description="S-Me-THD-like C-terminal" evidence="2">
    <location>
        <begin position="168"/>
        <end position="351"/>
    </location>
</feature>
<dbReference type="InterPro" id="IPR027479">
    <property type="entry name" value="S-Me-THD_N_sf"/>
</dbReference>
<gene>
    <name evidence="3" type="ORF">BAY60_25345</name>
</gene>
<dbReference type="Pfam" id="PF20906">
    <property type="entry name" value="S-Me-THD_C"/>
    <property type="match status" value="1"/>
</dbReference>
<reference evidence="3 4" key="1">
    <citation type="submission" date="2016-07" db="EMBL/GenBank/DDBJ databases">
        <title>Draft genome sequence of Prauserella muralis DSM 45305, isolated from a mould-covered wall in an indoor environment.</title>
        <authorList>
            <person name="Ruckert C."/>
            <person name="Albersmeier A."/>
            <person name="Jiang C.-L."/>
            <person name="Jiang Y."/>
            <person name="Kalinowski J."/>
            <person name="Schneider O."/>
            <person name="Winkler A."/>
            <person name="Zotchev S.B."/>
        </authorList>
    </citation>
    <scope>NUCLEOTIDE SEQUENCE [LARGE SCALE GENOMIC DNA]</scope>
    <source>
        <strain evidence="3 4">DSM 45305</strain>
    </source>
</reference>
<dbReference type="AlphaFoldDB" id="A0A2V4ALI9"/>
<dbReference type="EMBL" id="MASW01000006">
    <property type="protein sequence ID" value="PXY20834.1"/>
    <property type="molecule type" value="Genomic_DNA"/>
</dbReference>
<dbReference type="Pfam" id="PF06032">
    <property type="entry name" value="S-Me-THD_N"/>
    <property type="match status" value="1"/>
</dbReference>
<dbReference type="SUPFAM" id="SSF160991">
    <property type="entry name" value="CV3147-like"/>
    <property type="match status" value="1"/>
</dbReference>
<dbReference type="Gene3D" id="3.40.1610.10">
    <property type="entry name" value="CV3147-like domain"/>
    <property type="match status" value="1"/>
</dbReference>
<evidence type="ECO:0000259" key="1">
    <source>
        <dbReference type="Pfam" id="PF06032"/>
    </source>
</evidence>
<dbReference type="InterPro" id="IPR024071">
    <property type="entry name" value="S-Me-THD_C_sf"/>
</dbReference>